<dbReference type="NCBIfam" id="TIGR02215">
    <property type="entry name" value="phage_chp_gp8"/>
    <property type="match status" value="1"/>
</dbReference>
<organism evidence="1">
    <name type="scientific">uncultured Caudovirales phage</name>
    <dbReference type="NCBI Taxonomy" id="2100421"/>
    <lineage>
        <taxon>Viruses</taxon>
        <taxon>Duplodnaviria</taxon>
        <taxon>Heunggongvirae</taxon>
        <taxon>Uroviricota</taxon>
        <taxon>Caudoviricetes</taxon>
        <taxon>Peduoviridae</taxon>
        <taxon>Maltschvirus</taxon>
        <taxon>Maltschvirus maltsch</taxon>
    </lineage>
</organism>
<dbReference type="NCBIfam" id="TIGR01560">
    <property type="entry name" value="put_DNA_pack"/>
    <property type="match status" value="1"/>
</dbReference>
<evidence type="ECO:0000313" key="1">
    <source>
        <dbReference type="EMBL" id="CAB4121503.1"/>
    </source>
</evidence>
<gene>
    <name evidence="1" type="ORF">UFOVP14_11</name>
</gene>
<name>A0A6J5KJG5_9CAUD</name>
<dbReference type="CDD" id="cd08054">
    <property type="entry name" value="gp6"/>
    <property type="match status" value="2"/>
</dbReference>
<accession>A0A6J5KJG5</accession>
<reference evidence="1" key="1">
    <citation type="submission" date="2020-04" db="EMBL/GenBank/DDBJ databases">
        <authorList>
            <person name="Chiriac C."/>
            <person name="Salcher M."/>
            <person name="Ghai R."/>
            <person name="Kavagutti S V."/>
        </authorList>
    </citation>
    <scope>NUCLEOTIDE SEQUENCE</scope>
</reference>
<dbReference type="Gene3D" id="1.10.3230.30">
    <property type="entry name" value="Phage gp6-like head-tail connector protein"/>
    <property type="match status" value="2"/>
</dbReference>
<dbReference type="Pfam" id="PF05135">
    <property type="entry name" value="Phage_connect_1"/>
    <property type="match status" value="1"/>
</dbReference>
<dbReference type="InterPro" id="IPR006450">
    <property type="entry name" value="Phage_HK97_gp6-like"/>
</dbReference>
<dbReference type="InterPro" id="IPR011738">
    <property type="entry name" value="Phage_CHP"/>
</dbReference>
<protein>
    <recommendedName>
        <fullName evidence="2">Gp6 domain containing protein</fullName>
    </recommendedName>
</protein>
<evidence type="ECO:0008006" key="2">
    <source>
        <dbReference type="Google" id="ProtNLM"/>
    </source>
</evidence>
<dbReference type="EMBL" id="LR796151">
    <property type="protein sequence ID" value="CAB4121503.1"/>
    <property type="molecule type" value="Genomic_DNA"/>
</dbReference>
<dbReference type="InterPro" id="IPR021146">
    <property type="entry name" value="Phage_gp6-like_head-tail"/>
</dbReference>
<sequence>MPSKLLTAPSSEPITLSDAKTHLRVDITEDDALISALIVSAREQAEQICRRALISQQWLVTLDRFPSPAMNVGSANWYGPQWGNSPGPLTILSPENKTGYEIYLPYSPLISVDSIKYIDEYGVQQTLSSSLYKVDSVSEPARILPAYGATWPATRNEINAIEVTLTTGWPNAAAVPQPIKSWMLLRLAAMYENRESDIVLQRGTVDSLPFVDSLLEPYRVITY</sequence>
<proteinExistence type="predicted"/>